<feature type="compositionally biased region" description="Pro residues" evidence="1">
    <location>
        <begin position="489"/>
        <end position="509"/>
    </location>
</feature>
<feature type="compositionally biased region" description="Low complexity" evidence="1">
    <location>
        <begin position="474"/>
        <end position="488"/>
    </location>
</feature>
<evidence type="ECO:0000313" key="2">
    <source>
        <dbReference type="EMBL" id="ATE52002.1"/>
    </source>
</evidence>
<organism evidence="2 3">
    <name type="scientific">Actinosynnema pretiosum</name>
    <dbReference type="NCBI Taxonomy" id="42197"/>
    <lineage>
        <taxon>Bacteria</taxon>
        <taxon>Bacillati</taxon>
        <taxon>Actinomycetota</taxon>
        <taxon>Actinomycetes</taxon>
        <taxon>Pseudonocardiales</taxon>
        <taxon>Pseudonocardiaceae</taxon>
        <taxon>Actinosynnema</taxon>
    </lineage>
</organism>
<gene>
    <name evidence="2" type="ORF">CNX65_00785</name>
</gene>
<keyword evidence="3" id="KW-1185">Reference proteome</keyword>
<proteinExistence type="predicted"/>
<evidence type="ECO:0000256" key="1">
    <source>
        <dbReference type="SAM" id="MobiDB-lite"/>
    </source>
</evidence>
<dbReference type="KEGG" id="apre:CNX65_00785"/>
<evidence type="ECO:0000313" key="3">
    <source>
        <dbReference type="Proteomes" id="UP000218505"/>
    </source>
</evidence>
<accession>A0A290YZ28</accession>
<protein>
    <submittedName>
        <fullName evidence="2">Uncharacterized protein</fullName>
    </submittedName>
</protein>
<dbReference type="AlphaFoldDB" id="A0A290YZ28"/>
<sequence>MGFGVSARTGELLGVDLEDCFVFQNGRLYPCEVWSRARIGVASRAHDAASGKPVEWSRRFRGEVEPLFRLGVVRLTGAGPEPVPDADLHAGLLAGDADERLVLVRRPDVPYLDVPEVADTPVLPQALAEAEAAVLAGAPEGWRELVLGCRFFRAQAEFRGEVVLADGSTRSWTPPALVAQWLHRLRMTDHRTAWDWRFAPGAEVVREGRSEPPAPERPGNNRCELIGPVGVFDGHAPRWYRPPVGEAELEAVLGYLRGAPVVLEAGGFVEDLVAEQTGGSRETEVPLTHHTDGVLTWTSAVPYFLERHGVPPHPALVRRMRERDYAVGGVSEFGLRRGEVFAGDDLAPGFREGRTAWASLQKALAPVRGFLEGHGLALEDTESTGWVVEVAPYDGYLVKPHGSATGEEFDSAEHAAMYLLGRLCAELGAPAAPAPVAAAPVAAAPVAAAPPPAAPLLPAQHSQPLPVQHPHSQPLPVQQAQPAQQSLPLPVPPPGVRTPPPWQAQPPAPQEGQWRPGPHTVTTSNGPTHPKHPGMPPVTPELLAAQRANRQPYVRCVDPAVNHPRFAGAVPDWAVYGAYLANPATGELTGEAVLNSEYRPSPRHLGFPEPRTELEAVLGLVTAGWLPGAAAGDAALRAKLFVVMRGPDELPVMVSTAGARLMEVYTSRERFLEGVRRTADGRPQDHVGVFEEEQLVEVDAHALLPSIHNVVLVMNPRTGLTTRVAGSALVAAANRPVFR</sequence>
<reference evidence="2" key="1">
    <citation type="submission" date="2017-09" db="EMBL/GenBank/DDBJ databases">
        <title>Complete Genome Sequence of ansamitocin-producing Bacterium Actinosynnema pretiosum X47.</title>
        <authorList>
            <person name="Cao G."/>
            <person name="Zong G."/>
            <person name="Zhong C."/>
            <person name="Fu J."/>
        </authorList>
    </citation>
    <scope>NUCLEOTIDE SEQUENCE [LARGE SCALE GENOMIC DNA]</scope>
    <source>
        <strain evidence="2">X47</strain>
    </source>
</reference>
<feature type="region of interest" description="Disordered" evidence="1">
    <location>
        <begin position="454"/>
        <end position="532"/>
    </location>
</feature>
<dbReference type="Proteomes" id="UP000218505">
    <property type="component" value="Chromosome"/>
</dbReference>
<name>A0A290YZ28_9PSEU</name>
<dbReference type="EMBL" id="CP023445">
    <property type="protein sequence ID" value="ATE52002.1"/>
    <property type="molecule type" value="Genomic_DNA"/>
</dbReference>